<dbReference type="EMBL" id="ML977337">
    <property type="protein sequence ID" value="KAF2110794.1"/>
    <property type="molecule type" value="Genomic_DNA"/>
</dbReference>
<feature type="region of interest" description="Disordered" evidence="1">
    <location>
        <begin position="1"/>
        <end position="116"/>
    </location>
</feature>
<feature type="compositionally biased region" description="Low complexity" evidence="1">
    <location>
        <begin position="167"/>
        <end position="181"/>
    </location>
</feature>
<feature type="compositionally biased region" description="Polar residues" evidence="1">
    <location>
        <begin position="370"/>
        <end position="381"/>
    </location>
</feature>
<evidence type="ECO:0000313" key="2">
    <source>
        <dbReference type="EMBL" id="KAF2110794.1"/>
    </source>
</evidence>
<feature type="compositionally biased region" description="Acidic residues" evidence="1">
    <location>
        <begin position="206"/>
        <end position="221"/>
    </location>
</feature>
<feature type="compositionally biased region" description="Acidic residues" evidence="1">
    <location>
        <begin position="309"/>
        <end position="321"/>
    </location>
</feature>
<feature type="region of interest" description="Disordered" evidence="1">
    <location>
        <begin position="136"/>
        <end position="639"/>
    </location>
</feature>
<evidence type="ECO:0000256" key="1">
    <source>
        <dbReference type="SAM" id="MobiDB-lite"/>
    </source>
</evidence>
<name>A0A6A5YVJ4_9PLEO</name>
<accession>A0A6A5YVJ4</accession>
<dbReference type="AlphaFoldDB" id="A0A6A5YVJ4"/>
<protein>
    <submittedName>
        <fullName evidence="2">Uncharacterized protein</fullName>
    </submittedName>
</protein>
<feature type="compositionally biased region" description="Basic and acidic residues" evidence="1">
    <location>
        <begin position="416"/>
        <end position="433"/>
    </location>
</feature>
<feature type="compositionally biased region" description="Acidic residues" evidence="1">
    <location>
        <begin position="51"/>
        <end position="63"/>
    </location>
</feature>
<keyword evidence="3" id="KW-1185">Reference proteome</keyword>
<proteinExistence type="predicted"/>
<feature type="compositionally biased region" description="Basic and acidic residues" evidence="1">
    <location>
        <begin position="39"/>
        <end position="50"/>
    </location>
</feature>
<feature type="compositionally biased region" description="Basic and acidic residues" evidence="1">
    <location>
        <begin position="529"/>
        <end position="561"/>
    </location>
</feature>
<reference evidence="2" key="1">
    <citation type="journal article" date="2020" name="Stud. Mycol.">
        <title>101 Dothideomycetes genomes: a test case for predicting lifestyles and emergence of pathogens.</title>
        <authorList>
            <person name="Haridas S."/>
            <person name="Albert R."/>
            <person name="Binder M."/>
            <person name="Bloem J."/>
            <person name="Labutti K."/>
            <person name="Salamov A."/>
            <person name="Andreopoulos B."/>
            <person name="Baker S."/>
            <person name="Barry K."/>
            <person name="Bills G."/>
            <person name="Bluhm B."/>
            <person name="Cannon C."/>
            <person name="Castanera R."/>
            <person name="Culley D."/>
            <person name="Daum C."/>
            <person name="Ezra D."/>
            <person name="Gonzalez J."/>
            <person name="Henrissat B."/>
            <person name="Kuo A."/>
            <person name="Liang C."/>
            <person name="Lipzen A."/>
            <person name="Lutzoni F."/>
            <person name="Magnuson J."/>
            <person name="Mondo S."/>
            <person name="Nolan M."/>
            <person name="Ohm R."/>
            <person name="Pangilinan J."/>
            <person name="Park H.-J."/>
            <person name="Ramirez L."/>
            <person name="Alfaro M."/>
            <person name="Sun H."/>
            <person name="Tritt A."/>
            <person name="Yoshinaga Y."/>
            <person name="Zwiers L.-H."/>
            <person name="Turgeon B."/>
            <person name="Goodwin S."/>
            <person name="Spatafora J."/>
            <person name="Crous P."/>
            <person name="Grigoriev I."/>
        </authorList>
    </citation>
    <scope>NUCLEOTIDE SEQUENCE</scope>
    <source>
        <strain evidence="2">CBS 627.86</strain>
    </source>
</reference>
<feature type="compositionally biased region" description="Basic and acidic residues" evidence="1">
    <location>
        <begin position="471"/>
        <end position="499"/>
    </location>
</feature>
<gene>
    <name evidence="2" type="ORF">BDV96DRAFT_199547</name>
</gene>
<evidence type="ECO:0000313" key="3">
    <source>
        <dbReference type="Proteomes" id="UP000799770"/>
    </source>
</evidence>
<feature type="compositionally biased region" description="Basic and acidic residues" evidence="1">
    <location>
        <begin position="290"/>
        <end position="305"/>
    </location>
</feature>
<sequence length="700" mass="78031">MMASYFDIAPAKADVPPAGDGPEEVFGKPSMLTPQISRILDDFAEEHSSSSEDDELELSDDSDPTNTKKVMHHSRDKRNSQDNLKKSRTSPLPPKERLAPPRPGVGGAASRHPHLARFHSLRSMLFSSHIEDAKAQMTEQQIRAEAEAKWRADHEKRKGLNRPKTPESPTGSPEGSPTKPGFVHRMSHKLKRLSSKDSPPPMPTIVDDDDESTASNSDDETPNEKTRSRKKKGVDGDVSDAESLGPSHVDELVRWVSSRDPSRDGQRRGRSPPKETKNAHGSLAQSDVDDLVKFVSQKEKRKDSGNNDLAEEAVDLEEESTASDSEGDPKERKKSFGNADVDELMRWVSRKEGNKAGPVRETKQQETSRLRAQSTASSAQGSDIAEITRWFTGKDSSSGESELPGDTDFNSSALDPDEKHSDLVRWVTRRDETSGESDTGSAVPSDPAGKRARKAPKRVDHGSLAQQDVDELVRWVSRKDEAPPVVEQEERRGRRDSEGHLPIAGHIGLRKEQQEAHPFAQTVTQQNDALREPAGTDRGAIKHGDIDDLVRHASDKVRSPQEEEEEKEEDDIFKWKKEEEELVRSRTDGSLAPNDIDDLVQHVRRKDGPQKDDVAEGATESAENDQIGRTQDVKGSLQPDDVDELVRWVSKHDSAQQEVQRDDGIMKWKKEEDVVGRSREEKGSLAHEDVDELVQWVSRR</sequence>
<dbReference type="Proteomes" id="UP000799770">
    <property type="component" value="Unassembled WGS sequence"/>
</dbReference>
<feature type="compositionally biased region" description="Basic and acidic residues" evidence="1">
    <location>
        <begin position="343"/>
        <end position="369"/>
    </location>
</feature>
<feature type="compositionally biased region" description="Basic and acidic residues" evidence="1">
    <location>
        <begin position="260"/>
        <end position="278"/>
    </location>
</feature>
<organism evidence="2 3">
    <name type="scientific">Lophiotrema nucula</name>
    <dbReference type="NCBI Taxonomy" id="690887"/>
    <lineage>
        <taxon>Eukaryota</taxon>
        <taxon>Fungi</taxon>
        <taxon>Dikarya</taxon>
        <taxon>Ascomycota</taxon>
        <taxon>Pezizomycotina</taxon>
        <taxon>Dothideomycetes</taxon>
        <taxon>Pleosporomycetidae</taxon>
        <taxon>Pleosporales</taxon>
        <taxon>Lophiotremataceae</taxon>
        <taxon>Lophiotrema</taxon>
    </lineage>
</organism>
<feature type="compositionally biased region" description="Basic and acidic residues" evidence="1">
    <location>
        <begin position="572"/>
        <end position="587"/>
    </location>
</feature>
<feature type="compositionally biased region" description="Basic and acidic residues" evidence="1">
    <location>
        <begin position="142"/>
        <end position="158"/>
    </location>
</feature>
<dbReference type="OrthoDB" id="3797649at2759"/>
<feature type="compositionally biased region" description="Acidic residues" evidence="1">
    <location>
        <begin position="562"/>
        <end position="571"/>
    </location>
</feature>